<dbReference type="Pfam" id="PF08352">
    <property type="entry name" value="oligo_HPY"/>
    <property type="match status" value="2"/>
</dbReference>
<dbReference type="PROSITE" id="PS50893">
    <property type="entry name" value="ABC_TRANSPORTER_2"/>
    <property type="match status" value="2"/>
</dbReference>
<dbReference type="NCBIfam" id="NF008453">
    <property type="entry name" value="PRK11308.1"/>
    <property type="match status" value="2"/>
</dbReference>
<comment type="caution">
    <text evidence="9">The sequence shown here is derived from an EMBL/GenBank/DDBJ whole genome shotgun (WGS) entry which is preliminary data.</text>
</comment>
<dbReference type="Proteomes" id="UP000245765">
    <property type="component" value="Unassembled WGS sequence"/>
</dbReference>
<keyword evidence="6 9" id="KW-0067">ATP-binding</keyword>
<protein>
    <submittedName>
        <fullName evidence="9">ABC transporter ATP-binding protein</fullName>
    </submittedName>
</protein>
<dbReference type="Gene3D" id="3.40.50.300">
    <property type="entry name" value="P-loop containing nucleotide triphosphate hydrolases"/>
    <property type="match status" value="2"/>
</dbReference>
<dbReference type="InterPro" id="IPR017871">
    <property type="entry name" value="ABC_transporter-like_CS"/>
</dbReference>
<dbReference type="GO" id="GO:0005524">
    <property type="term" value="F:ATP binding"/>
    <property type="evidence" value="ECO:0007669"/>
    <property type="project" value="UniProtKB-KW"/>
</dbReference>
<organism evidence="9 10">
    <name type="scientific">Falsiroseomonas bella</name>
    <dbReference type="NCBI Taxonomy" id="2184016"/>
    <lineage>
        <taxon>Bacteria</taxon>
        <taxon>Pseudomonadati</taxon>
        <taxon>Pseudomonadota</taxon>
        <taxon>Alphaproteobacteria</taxon>
        <taxon>Acetobacterales</taxon>
        <taxon>Roseomonadaceae</taxon>
        <taxon>Falsiroseomonas</taxon>
    </lineage>
</organism>
<feature type="domain" description="ABC transporter" evidence="8">
    <location>
        <begin position="17"/>
        <end position="285"/>
    </location>
</feature>
<evidence type="ECO:0000256" key="5">
    <source>
        <dbReference type="ARBA" id="ARBA00022741"/>
    </source>
</evidence>
<evidence type="ECO:0000256" key="1">
    <source>
        <dbReference type="ARBA" id="ARBA00004417"/>
    </source>
</evidence>
<evidence type="ECO:0000256" key="2">
    <source>
        <dbReference type="ARBA" id="ARBA00005417"/>
    </source>
</evidence>
<keyword evidence="3" id="KW-0813">Transport</keyword>
<dbReference type="EMBL" id="QGNA01000002">
    <property type="protein sequence ID" value="PWS37685.1"/>
    <property type="molecule type" value="Genomic_DNA"/>
</dbReference>
<keyword evidence="5" id="KW-0547">Nucleotide-binding</keyword>
<proteinExistence type="inferred from homology"/>
<evidence type="ECO:0000256" key="6">
    <source>
        <dbReference type="ARBA" id="ARBA00022840"/>
    </source>
</evidence>
<dbReference type="InterPro" id="IPR013563">
    <property type="entry name" value="Oligopep_ABC_C"/>
</dbReference>
<comment type="similarity">
    <text evidence="2">Belongs to the ABC transporter superfamily.</text>
</comment>
<dbReference type="GO" id="GO:0015833">
    <property type="term" value="P:peptide transport"/>
    <property type="evidence" value="ECO:0007669"/>
    <property type="project" value="InterPro"/>
</dbReference>
<reference evidence="10" key="1">
    <citation type="submission" date="2018-05" db="EMBL/GenBank/DDBJ databases">
        <authorList>
            <person name="Du Z."/>
            <person name="Wang X."/>
        </authorList>
    </citation>
    <scope>NUCLEOTIDE SEQUENCE [LARGE SCALE GENOMIC DNA]</scope>
    <source>
        <strain evidence="10">CQN31</strain>
    </source>
</reference>
<dbReference type="GO" id="GO:0055085">
    <property type="term" value="P:transmembrane transport"/>
    <property type="evidence" value="ECO:0007669"/>
    <property type="project" value="UniProtKB-ARBA"/>
</dbReference>
<dbReference type="FunFam" id="3.40.50.300:FF:000016">
    <property type="entry name" value="Oligopeptide ABC transporter ATP-binding component"/>
    <property type="match status" value="2"/>
</dbReference>
<dbReference type="SMART" id="SM00382">
    <property type="entry name" value="AAA"/>
    <property type="match status" value="2"/>
</dbReference>
<keyword evidence="10" id="KW-1185">Reference proteome</keyword>
<dbReference type="InterPro" id="IPR003439">
    <property type="entry name" value="ABC_transporter-like_ATP-bd"/>
</dbReference>
<evidence type="ECO:0000259" key="8">
    <source>
        <dbReference type="PROSITE" id="PS50893"/>
    </source>
</evidence>
<evidence type="ECO:0000256" key="3">
    <source>
        <dbReference type="ARBA" id="ARBA00022448"/>
    </source>
</evidence>
<accession>A0A317FFW0</accession>
<evidence type="ECO:0000313" key="10">
    <source>
        <dbReference type="Proteomes" id="UP000245765"/>
    </source>
</evidence>
<dbReference type="PANTHER" id="PTHR43297:SF2">
    <property type="entry name" value="DIPEPTIDE TRANSPORT ATP-BINDING PROTEIN DPPD"/>
    <property type="match status" value="1"/>
</dbReference>
<sequence length="590" mass="64118">MQAAWSPGEAEAAPVVLEVQGLAVDFPSRRGVFRAVDGVDLVLRSGRTLAVVGESGSGKSVTARAILQILDQPGRIAAGRVLLHRHHTTKGAAASGGAEEVVELSALAPRSAAIRAIRGRDIAMIFQEPMSSLSPVHTIGAQIIEAIRLHDRLGKRAARERAIDLLRQVEIPRPETAVDRYTFEFSGGMRQRAMIAMALACNPSVLIADEPTTALDVTTQAEILDLIRRLQASHGMAVMLITHDMGVVAEMADEVAVMRHGQVVERGPILDVFERPQHDYTRMLLGAVRALDRPSPRRLAMRAANPPGAPLLRIEALRKVFPGQRRIFRAAAPPVIAVDDVTLELRAGETLGVVGESGSGKTTLGRCVMGLFDGLGGRIEYVGRDGSQTNLLGLRESALRPLRREIRMVFQDPFSSLNPRMTVEQIIGEPMLVNGMLSGAALQRRVAELLEMVGLPATAMERYPHAFSGGQRQRIGIARAIALDPRVIVADEPTSALDVSLRSQVLDLLLDLQQRLGLSFIFISHDIGVIRYFCDRVAVMYRGKVVEIGETEAVCTAPQHAYTRALLSAVPHPDPRRRGLSGRHRYTEGA</sequence>
<dbReference type="OrthoDB" id="9802264at2"/>
<feature type="domain" description="ABC transporter" evidence="8">
    <location>
        <begin position="312"/>
        <end position="567"/>
    </location>
</feature>
<dbReference type="InterPro" id="IPR050388">
    <property type="entry name" value="ABC_Ni/Peptide_Import"/>
</dbReference>
<comment type="subcellular location">
    <subcellularLocation>
        <location evidence="1">Cell inner membrane</location>
        <topology evidence="1">Peripheral membrane protein</topology>
    </subcellularLocation>
</comment>
<dbReference type="InterPro" id="IPR003593">
    <property type="entry name" value="AAA+_ATPase"/>
</dbReference>
<dbReference type="AlphaFoldDB" id="A0A317FFW0"/>
<keyword evidence="7" id="KW-0472">Membrane</keyword>
<keyword evidence="4" id="KW-1003">Cell membrane</keyword>
<dbReference type="SUPFAM" id="SSF52540">
    <property type="entry name" value="P-loop containing nucleoside triphosphate hydrolases"/>
    <property type="match status" value="2"/>
</dbReference>
<dbReference type="GO" id="GO:0016887">
    <property type="term" value="F:ATP hydrolysis activity"/>
    <property type="evidence" value="ECO:0007669"/>
    <property type="project" value="InterPro"/>
</dbReference>
<evidence type="ECO:0000256" key="4">
    <source>
        <dbReference type="ARBA" id="ARBA00022475"/>
    </source>
</evidence>
<dbReference type="PANTHER" id="PTHR43297">
    <property type="entry name" value="OLIGOPEPTIDE TRANSPORT ATP-BINDING PROTEIN APPD"/>
    <property type="match status" value="1"/>
</dbReference>
<dbReference type="GO" id="GO:0005886">
    <property type="term" value="C:plasma membrane"/>
    <property type="evidence" value="ECO:0007669"/>
    <property type="project" value="UniProtKB-SubCell"/>
</dbReference>
<gene>
    <name evidence="9" type="ORF">DFH01_09425</name>
</gene>
<dbReference type="InterPro" id="IPR027417">
    <property type="entry name" value="P-loop_NTPase"/>
</dbReference>
<evidence type="ECO:0000256" key="7">
    <source>
        <dbReference type="ARBA" id="ARBA00023136"/>
    </source>
</evidence>
<dbReference type="CDD" id="cd03257">
    <property type="entry name" value="ABC_NikE_OppD_transporters"/>
    <property type="match status" value="2"/>
</dbReference>
<dbReference type="PROSITE" id="PS00211">
    <property type="entry name" value="ABC_TRANSPORTER_1"/>
    <property type="match status" value="2"/>
</dbReference>
<name>A0A317FFW0_9PROT</name>
<evidence type="ECO:0000313" key="9">
    <source>
        <dbReference type="EMBL" id="PWS37685.1"/>
    </source>
</evidence>
<dbReference type="Pfam" id="PF00005">
    <property type="entry name" value="ABC_tran"/>
    <property type="match status" value="2"/>
</dbReference>